<dbReference type="GO" id="GO:0051539">
    <property type="term" value="F:4 iron, 4 sulfur cluster binding"/>
    <property type="evidence" value="ECO:0007669"/>
    <property type="project" value="UniProtKB-KW"/>
</dbReference>
<dbReference type="GO" id="GO:0003677">
    <property type="term" value="F:DNA binding"/>
    <property type="evidence" value="ECO:0007669"/>
    <property type="project" value="UniProtKB-UniRule"/>
</dbReference>
<comment type="catalytic activity">
    <reaction evidence="13 14">
        <text>2'-deoxyribonucleotide-(2'-deoxyribose 5'-phosphate)-2'-deoxyribonucleotide-DNA = a 3'-end 2'-deoxyribonucleotide-(2,3-dehydro-2,3-deoxyribose 5'-phosphate)-DNA + a 5'-end 5'-phospho-2'-deoxyribonucleoside-DNA + H(+)</text>
        <dbReference type="Rhea" id="RHEA:66592"/>
        <dbReference type="Rhea" id="RHEA-COMP:13180"/>
        <dbReference type="Rhea" id="RHEA-COMP:16897"/>
        <dbReference type="Rhea" id="RHEA-COMP:17067"/>
        <dbReference type="ChEBI" id="CHEBI:15378"/>
        <dbReference type="ChEBI" id="CHEBI:136412"/>
        <dbReference type="ChEBI" id="CHEBI:157695"/>
        <dbReference type="ChEBI" id="CHEBI:167181"/>
        <dbReference type="EC" id="4.2.99.18"/>
    </reaction>
</comment>
<organism evidence="19">
    <name type="scientific">Rodentolepis nana</name>
    <name type="common">Dwarf tapeworm</name>
    <name type="synonym">Hymenolepis nana</name>
    <dbReference type="NCBI Taxonomy" id="102285"/>
    <lineage>
        <taxon>Eukaryota</taxon>
        <taxon>Metazoa</taxon>
        <taxon>Spiralia</taxon>
        <taxon>Lophotrochozoa</taxon>
        <taxon>Platyhelminthes</taxon>
        <taxon>Cestoda</taxon>
        <taxon>Eucestoda</taxon>
        <taxon>Cyclophyllidea</taxon>
        <taxon>Hymenolepididae</taxon>
        <taxon>Rodentolepis</taxon>
    </lineage>
</organism>
<dbReference type="InterPro" id="IPR000445">
    <property type="entry name" value="HhH_motif"/>
</dbReference>
<evidence type="ECO:0000256" key="12">
    <source>
        <dbReference type="ARBA" id="ARBA00023295"/>
    </source>
</evidence>
<dbReference type="STRING" id="102285.A0A0R3TQL1"/>
<keyword evidence="10 14" id="KW-0234">DNA repair</keyword>
<evidence type="ECO:0000313" key="17">
    <source>
        <dbReference type="EMBL" id="VDO06542.1"/>
    </source>
</evidence>
<dbReference type="GO" id="GO:0000703">
    <property type="term" value="F:oxidized pyrimidine nucleobase lesion DNA N-glycosylase activity"/>
    <property type="evidence" value="ECO:0007669"/>
    <property type="project" value="UniProtKB-UniRule"/>
</dbReference>
<dbReference type="AlphaFoldDB" id="A0A0R3TQL1"/>
<dbReference type="InterPro" id="IPR023170">
    <property type="entry name" value="HhH_base_excis_C"/>
</dbReference>
<keyword evidence="3" id="KW-0004">4Fe-4S</keyword>
<feature type="domain" description="HhH-GPD" evidence="16">
    <location>
        <begin position="99"/>
        <end position="250"/>
    </location>
</feature>
<evidence type="ECO:0000256" key="10">
    <source>
        <dbReference type="ARBA" id="ARBA00023204"/>
    </source>
</evidence>
<evidence type="ECO:0000256" key="9">
    <source>
        <dbReference type="ARBA" id="ARBA00023014"/>
    </source>
</evidence>
<gene>
    <name evidence="14" type="primary">NTH1</name>
    <name evidence="17" type="ORF">HNAJ_LOCUS9831</name>
</gene>
<dbReference type="OrthoDB" id="2099276at2759"/>
<dbReference type="CDD" id="cd00056">
    <property type="entry name" value="ENDO3c"/>
    <property type="match status" value="1"/>
</dbReference>
<protein>
    <recommendedName>
        <fullName evidence="14">Endonuclease III homolog</fullName>
        <ecNumber evidence="14">3.2.2.-</ecNumber>
        <ecNumber evidence="14">4.2.99.18</ecNumber>
    </recommendedName>
    <alternativeName>
        <fullName evidence="14">Bifunctional DNA N-glycosylase/DNA-(apurinic or apyrimidinic site) lyase</fullName>
        <shortName evidence="14">DNA glycosylase/AP lyase</shortName>
    </alternativeName>
</protein>
<dbReference type="PROSITE" id="PS01155">
    <property type="entry name" value="ENDONUCLEASE_III_2"/>
    <property type="match status" value="1"/>
</dbReference>
<dbReference type="SMART" id="SM00478">
    <property type="entry name" value="ENDO3c"/>
    <property type="match status" value="1"/>
</dbReference>
<evidence type="ECO:0000256" key="2">
    <source>
        <dbReference type="ARBA" id="ARBA00008343"/>
    </source>
</evidence>
<dbReference type="EC" id="3.2.2.-" evidence="14"/>
<evidence type="ECO:0000256" key="4">
    <source>
        <dbReference type="ARBA" id="ARBA00022723"/>
    </source>
</evidence>
<keyword evidence="6 14" id="KW-0378">Hydrolase</keyword>
<dbReference type="Proteomes" id="UP000278807">
    <property type="component" value="Unassembled WGS sequence"/>
</dbReference>
<keyword evidence="12 14" id="KW-0326">Glycosidase</keyword>
<dbReference type="WBParaSite" id="HNAJ_0000983601-mRNA-1">
    <property type="protein sequence ID" value="HNAJ_0000983601-mRNA-1"/>
    <property type="gene ID" value="HNAJ_0000983601"/>
</dbReference>
<comment type="cofactor">
    <cofactor evidence="1">
        <name>[4Fe-4S] cluster</name>
        <dbReference type="ChEBI" id="CHEBI:49883"/>
    </cofactor>
</comment>
<dbReference type="FunFam" id="1.10.340.30:FF:000005">
    <property type="entry name" value="Endonuclease III-like protein 1"/>
    <property type="match status" value="1"/>
</dbReference>
<evidence type="ECO:0000256" key="15">
    <source>
        <dbReference type="SAM" id="MobiDB-lite"/>
    </source>
</evidence>
<comment type="similarity">
    <text evidence="2 14">Belongs to the Nth/MutY family.</text>
</comment>
<dbReference type="Pfam" id="PF00730">
    <property type="entry name" value="HhH-GPD"/>
    <property type="match status" value="1"/>
</dbReference>
<keyword evidence="7" id="KW-0809">Transit peptide</keyword>
<keyword evidence="11 14" id="KW-0456">Lyase</keyword>
<reference evidence="19" key="1">
    <citation type="submission" date="2017-02" db="UniProtKB">
        <authorList>
            <consortium name="WormBaseParasite"/>
        </authorList>
    </citation>
    <scope>IDENTIFICATION</scope>
</reference>
<evidence type="ECO:0000259" key="16">
    <source>
        <dbReference type="SMART" id="SM00478"/>
    </source>
</evidence>
<evidence type="ECO:0000256" key="1">
    <source>
        <dbReference type="ARBA" id="ARBA00001966"/>
    </source>
</evidence>
<keyword evidence="9" id="KW-0411">Iron-sulfur</keyword>
<dbReference type="PROSITE" id="PS00764">
    <property type="entry name" value="ENDONUCLEASE_III_1"/>
    <property type="match status" value="1"/>
</dbReference>
<dbReference type="PANTHER" id="PTHR43286">
    <property type="entry name" value="ENDONUCLEASE III-LIKE PROTEIN 1"/>
    <property type="match status" value="1"/>
</dbReference>
<evidence type="ECO:0000256" key="14">
    <source>
        <dbReference type="HAMAP-Rule" id="MF_03183"/>
    </source>
</evidence>
<keyword evidence="8" id="KW-0408">Iron</keyword>
<dbReference type="Pfam" id="PF00633">
    <property type="entry name" value="HHH"/>
    <property type="match status" value="1"/>
</dbReference>
<dbReference type="InterPro" id="IPR004036">
    <property type="entry name" value="Endonuclease-III-like_CS2"/>
</dbReference>
<dbReference type="Gene3D" id="1.10.340.30">
    <property type="entry name" value="Hypothetical protein, domain 2"/>
    <property type="match status" value="1"/>
</dbReference>
<dbReference type="InterPro" id="IPR030841">
    <property type="entry name" value="NTH1"/>
</dbReference>
<comment type="caution">
    <text evidence="14">Lacks conserved residue(s) required for the propagation of feature annotation.</text>
</comment>
<reference evidence="17 18" key="2">
    <citation type="submission" date="2018-11" db="EMBL/GenBank/DDBJ databases">
        <authorList>
            <consortium name="Pathogen Informatics"/>
        </authorList>
    </citation>
    <scope>NUCLEOTIDE SEQUENCE [LARGE SCALE GENOMIC DNA]</scope>
</reference>
<dbReference type="GO" id="GO:0046872">
    <property type="term" value="F:metal ion binding"/>
    <property type="evidence" value="ECO:0007669"/>
    <property type="project" value="UniProtKB-KW"/>
</dbReference>
<dbReference type="InterPro" id="IPR003265">
    <property type="entry name" value="HhH-GPD_domain"/>
</dbReference>
<keyword evidence="4" id="KW-0479">Metal-binding</keyword>
<keyword evidence="18" id="KW-1185">Reference proteome</keyword>
<feature type="region of interest" description="Disordered" evidence="15">
    <location>
        <begin position="286"/>
        <end position="316"/>
    </location>
</feature>
<evidence type="ECO:0000256" key="11">
    <source>
        <dbReference type="ARBA" id="ARBA00023239"/>
    </source>
</evidence>
<comment type="function">
    <text evidence="14">Bifunctional DNA N-glycosylase with associated apurinic/apyrimidinic (AP) lyase function that catalyzes the first step in base excision repair (BER), the primary repair pathway for the repair of oxidative DNA damage. The DNA N-glycosylase activity releases the damaged DNA base from DNA by cleaving the N-glycosidic bond, leaving an AP site. The AP lyase activity cleaves the phosphodiester bond 3' to the AP site by a beta-elimination. Primarily recognizes and repairs oxidative base damage of pyrimidines.</text>
</comment>
<dbReference type="EMBL" id="UZAE01012766">
    <property type="protein sequence ID" value="VDO06542.1"/>
    <property type="molecule type" value="Genomic_DNA"/>
</dbReference>
<dbReference type="SUPFAM" id="SSF48150">
    <property type="entry name" value="DNA-glycosylase"/>
    <property type="match status" value="1"/>
</dbReference>
<dbReference type="GO" id="GO:0005739">
    <property type="term" value="C:mitochondrion"/>
    <property type="evidence" value="ECO:0007669"/>
    <property type="project" value="UniProtKB-SubCell"/>
</dbReference>
<feature type="compositionally biased region" description="Acidic residues" evidence="15">
    <location>
        <begin position="302"/>
        <end position="316"/>
    </location>
</feature>
<accession>A0A0R3TQL1</accession>
<name>A0A0R3TQL1_RODNA</name>
<evidence type="ECO:0000256" key="7">
    <source>
        <dbReference type="ARBA" id="ARBA00022946"/>
    </source>
</evidence>
<evidence type="ECO:0000256" key="8">
    <source>
        <dbReference type="ARBA" id="ARBA00023004"/>
    </source>
</evidence>
<evidence type="ECO:0000256" key="3">
    <source>
        <dbReference type="ARBA" id="ARBA00022485"/>
    </source>
</evidence>
<evidence type="ECO:0000256" key="6">
    <source>
        <dbReference type="ARBA" id="ARBA00022801"/>
    </source>
</evidence>
<dbReference type="GO" id="GO:0140078">
    <property type="term" value="F:class I DNA-(apurinic or apyrimidinic site) endonuclease activity"/>
    <property type="evidence" value="ECO:0007669"/>
    <property type="project" value="UniProtKB-EC"/>
</dbReference>
<dbReference type="GO" id="GO:0006289">
    <property type="term" value="P:nucleotide-excision repair"/>
    <property type="evidence" value="ECO:0007669"/>
    <property type="project" value="TreeGrafter"/>
</dbReference>
<keyword evidence="5 14" id="KW-0227">DNA damage</keyword>
<sequence>MFFCQLGITERLSCFFTFIRRFSTFKMKGSRKGAKLTDLEALCGAVNWQPNDWFSTLENIQHMRKGEDAPVDKMGCDMLANKQADPKTYRLQVLLGLMLSSQTKDELTSSTMTKLIENNVANVKALKDIHESDLADMLHPVSFYRTKAKNIKKVAKILDENFNGDIPRSVKELMSLPGVGPKMAHLAMKVAWDEITGIGVDTHVHRIANRLHWVPQPTKSPEETRIYLESWLPRDIWADVNKLLVGFGQQTCLPGRPKCESCRNAPICPTAPRYLASKTSKAISVKGASDGSKRSATSPIEIIDESEDNNNGDDESVMIMYEKIKRRSR</sequence>
<dbReference type="HAMAP" id="MF_03183">
    <property type="entry name" value="Endonuclease_III_Nth"/>
    <property type="match status" value="1"/>
</dbReference>
<keyword evidence="14" id="KW-0496">Mitochondrion</keyword>
<dbReference type="Gene3D" id="1.10.1670.10">
    <property type="entry name" value="Helix-hairpin-Helix base-excision DNA repair enzymes (C-terminal)"/>
    <property type="match status" value="1"/>
</dbReference>
<dbReference type="EC" id="4.2.99.18" evidence="14"/>
<evidence type="ECO:0000256" key="13">
    <source>
        <dbReference type="ARBA" id="ARBA00044632"/>
    </source>
</evidence>
<dbReference type="GO" id="GO:0005634">
    <property type="term" value="C:nucleus"/>
    <property type="evidence" value="ECO:0007669"/>
    <property type="project" value="UniProtKB-SubCell"/>
</dbReference>
<dbReference type="PANTHER" id="PTHR43286:SF1">
    <property type="entry name" value="ENDONUCLEASE III-LIKE PROTEIN 1"/>
    <property type="match status" value="1"/>
</dbReference>
<dbReference type="GO" id="GO:0006285">
    <property type="term" value="P:base-excision repair, AP site formation"/>
    <property type="evidence" value="ECO:0007669"/>
    <property type="project" value="UniProtKB-UniRule"/>
</dbReference>
<evidence type="ECO:0000256" key="5">
    <source>
        <dbReference type="ARBA" id="ARBA00022763"/>
    </source>
</evidence>
<dbReference type="InterPro" id="IPR011257">
    <property type="entry name" value="DNA_glycosylase"/>
</dbReference>
<dbReference type="FunFam" id="1.10.1670.10:FF:000003">
    <property type="entry name" value="Endonuclease III homolog"/>
    <property type="match status" value="1"/>
</dbReference>
<evidence type="ECO:0000313" key="19">
    <source>
        <dbReference type="WBParaSite" id="HNAJ_0000983601-mRNA-1"/>
    </source>
</evidence>
<evidence type="ECO:0000313" key="18">
    <source>
        <dbReference type="Proteomes" id="UP000278807"/>
    </source>
</evidence>
<dbReference type="InterPro" id="IPR004035">
    <property type="entry name" value="Endouclease-III_FeS-bd_BS"/>
</dbReference>
<keyword evidence="14" id="KW-0539">Nucleus</keyword>
<comment type="subcellular location">
    <subcellularLocation>
        <location evidence="14">Nucleus</location>
    </subcellularLocation>
    <subcellularLocation>
        <location evidence="14">Mitochondrion</location>
    </subcellularLocation>
</comment>
<proteinExistence type="inferred from homology"/>